<evidence type="ECO:0000256" key="1">
    <source>
        <dbReference type="SAM" id="MobiDB-lite"/>
    </source>
</evidence>
<dbReference type="Proteomes" id="UP001500975">
    <property type="component" value="Unassembled WGS sequence"/>
</dbReference>
<evidence type="ECO:0000256" key="2">
    <source>
        <dbReference type="SAM" id="SignalP"/>
    </source>
</evidence>
<feature type="region of interest" description="Disordered" evidence="1">
    <location>
        <begin position="29"/>
        <end position="54"/>
    </location>
</feature>
<accession>A0ABP8HYY1</accession>
<name>A0ABP8HYY1_9BURK</name>
<feature type="signal peptide" evidence="2">
    <location>
        <begin position="1"/>
        <end position="26"/>
    </location>
</feature>
<feature type="region of interest" description="Disordered" evidence="1">
    <location>
        <begin position="209"/>
        <end position="231"/>
    </location>
</feature>
<feature type="chain" id="PRO_5045397216" description="Lipoprotein" evidence="2">
    <location>
        <begin position="27"/>
        <end position="313"/>
    </location>
</feature>
<sequence>MTSRIPLPALAAAAAASVLIAGCSTASRTPTPDAAPAPAPQAAPAPVAPPAPPAAPAGLDYQALTGLLATGSVKQVKQELVGQTVSLTLARTQGRQAPAGLYVVEEADRIYFRCRTVGGGFAGGEVTTTVRDYRVVAKPRQRIVDLERCAPAVAEPVTTAAAPAPATASAALAPAPQPAPAARPGGPVKPGMDAQGNVVDSSKVEAGSGRTVKGLNDYEGEITGNPAPNSKFTKLQIGMPVRQVTDLAGPPTDQGAYVTGKAWIPFYFGADRHRFEMTYKGQGRLIFAGGGMGDFTNGYLIWIIHNANEPGYR</sequence>
<organism evidence="3 4">
    <name type="scientific">Variovorax defluvii</name>
    <dbReference type="NCBI Taxonomy" id="913761"/>
    <lineage>
        <taxon>Bacteria</taxon>
        <taxon>Pseudomonadati</taxon>
        <taxon>Pseudomonadota</taxon>
        <taxon>Betaproteobacteria</taxon>
        <taxon>Burkholderiales</taxon>
        <taxon>Comamonadaceae</taxon>
        <taxon>Variovorax</taxon>
    </lineage>
</organism>
<dbReference type="PROSITE" id="PS51257">
    <property type="entry name" value="PROKAR_LIPOPROTEIN"/>
    <property type="match status" value="1"/>
</dbReference>
<proteinExistence type="predicted"/>
<dbReference type="EMBL" id="BAABGJ010000056">
    <property type="protein sequence ID" value="GAA4347763.1"/>
    <property type="molecule type" value="Genomic_DNA"/>
</dbReference>
<evidence type="ECO:0000313" key="3">
    <source>
        <dbReference type="EMBL" id="GAA4347763.1"/>
    </source>
</evidence>
<protein>
    <recommendedName>
        <fullName evidence="5">Lipoprotein</fullName>
    </recommendedName>
</protein>
<reference evidence="4" key="1">
    <citation type="journal article" date="2019" name="Int. J. Syst. Evol. Microbiol.">
        <title>The Global Catalogue of Microorganisms (GCM) 10K type strain sequencing project: providing services to taxonomists for standard genome sequencing and annotation.</title>
        <authorList>
            <consortium name="The Broad Institute Genomics Platform"/>
            <consortium name="The Broad Institute Genome Sequencing Center for Infectious Disease"/>
            <person name="Wu L."/>
            <person name="Ma J."/>
        </authorList>
    </citation>
    <scope>NUCLEOTIDE SEQUENCE [LARGE SCALE GENOMIC DNA]</scope>
    <source>
        <strain evidence="4">JCM 17804</strain>
    </source>
</reference>
<feature type="compositionally biased region" description="Pro residues" evidence="1">
    <location>
        <begin position="33"/>
        <end position="54"/>
    </location>
</feature>
<keyword evidence="4" id="KW-1185">Reference proteome</keyword>
<evidence type="ECO:0000313" key="4">
    <source>
        <dbReference type="Proteomes" id="UP001500975"/>
    </source>
</evidence>
<comment type="caution">
    <text evidence="3">The sequence shown here is derived from an EMBL/GenBank/DDBJ whole genome shotgun (WGS) entry which is preliminary data.</text>
</comment>
<gene>
    <name evidence="3" type="ORF">GCM10023165_32850</name>
</gene>
<dbReference type="RefSeq" id="WP_345539225.1">
    <property type="nucleotide sequence ID" value="NZ_BAABGJ010000056.1"/>
</dbReference>
<keyword evidence="2" id="KW-0732">Signal</keyword>
<feature type="compositionally biased region" description="Low complexity" evidence="1">
    <location>
        <begin position="182"/>
        <end position="191"/>
    </location>
</feature>
<evidence type="ECO:0008006" key="5">
    <source>
        <dbReference type="Google" id="ProtNLM"/>
    </source>
</evidence>
<feature type="region of interest" description="Disordered" evidence="1">
    <location>
        <begin position="168"/>
        <end position="196"/>
    </location>
</feature>